<dbReference type="RefSeq" id="WP_182172167.1">
    <property type="nucleotide sequence ID" value="NZ_JACFXU010000014.1"/>
</dbReference>
<feature type="chain" id="PRO_5031167193" evidence="1">
    <location>
        <begin position="24"/>
        <end position="199"/>
    </location>
</feature>
<dbReference type="AlphaFoldDB" id="A0A7W2TWI5"/>
<accession>A0A7W2TWI5</accession>
<dbReference type="EMBL" id="JACFXU010000014">
    <property type="protein sequence ID" value="MBA6413262.1"/>
    <property type="molecule type" value="Genomic_DNA"/>
</dbReference>
<reference evidence="2 3" key="1">
    <citation type="submission" date="2020-07" db="EMBL/GenBank/DDBJ databases">
        <title>Halieaceae bacterium, F7430, whole genome shotgun sequencing project.</title>
        <authorList>
            <person name="Jiang S."/>
            <person name="Liu Z.W."/>
            <person name="Du Z.J."/>
        </authorList>
    </citation>
    <scope>NUCLEOTIDE SEQUENCE [LARGE SCALE GENOMIC DNA]</scope>
    <source>
        <strain evidence="2 3">F7430</strain>
    </source>
</reference>
<keyword evidence="3" id="KW-1185">Reference proteome</keyword>
<evidence type="ECO:0000313" key="3">
    <source>
        <dbReference type="Proteomes" id="UP000539350"/>
    </source>
</evidence>
<proteinExistence type="predicted"/>
<sequence length="199" mass="22381">MTSFLRAGLWGLGLWCLAVASQAAEPIQVSVRTEVAVSPLHAWQRMQDFSAADRYVPKLKRTEIITPQQNGLGASRRVYSDDGDYLEETIIGWDEGQGFTLRLHRGDKPMAPLKRSEFRYEMAPMSNGNTQIKLSILLLMPMGSLGEWLGNWLVRPSMEQELTRIAAGLKHYYETGQRVTEADWERLAVAVEVLPASTD</sequence>
<organism evidence="2 3">
    <name type="scientific">Sediminihaliea albiluteola</name>
    <dbReference type="NCBI Taxonomy" id="2758564"/>
    <lineage>
        <taxon>Bacteria</taxon>
        <taxon>Pseudomonadati</taxon>
        <taxon>Pseudomonadota</taxon>
        <taxon>Gammaproteobacteria</taxon>
        <taxon>Cellvibrionales</taxon>
        <taxon>Halieaceae</taxon>
        <taxon>Sediminihaliea</taxon>
    </lineage>
</organism>
<keyword evidence="1" id="KW-0732">Signal</keyword>
<dbReference type="InterPro" id="IPR019587">
    <property type="entry name" value="Polyketide_cyclase/dehydratase"/>
</dbReference>
<gene>
    <name evidence="2" type="ORF">H2508_09090</name>
</gene>
<evidence type="ECO:0000313" key="2">
    <source>
        <dbReference type="EMBL" id="MBA6413262.1"/>
    </source>
</evidence>
<dbReference type="Proteomes" id="UP000539350">
    <property type="component" value="Unassembled WGS sequence"/>
</dbReference>
<feature type="signal peptide" evidence="1">
    <location>
        <begin position="1"/>
        <end position="23"/>
    </location>
</feature>
<protein>
    <submittedName>
        <fullName evidence="2">SRPBCC family protein</fullName>
    </submittedName>
</protein>
<dbReference type="Pfam" id="PF10604">
    <property type="entry name" value="Polyketide_cyc2"/>
    <property type="match status" value="1"/>
</dbReference>
<dbReference type="InterPro" id="IPR023393">
    <property type="entry name" value="START-like_dom_sf"/>
</dbReference>
<comment type="caution">
    <text evidence="2">The sequence shown here is derived from an EMBL/GenBank/DDBJ whole genome shotgun (WGS) entry which is preliminary data.</text>
</comment>
<dbReference type="SUPFAM" id="SSF55961">
    <property type="entry name" value="Bet v1-like"/>
    <property type="match status" value="1"/>
</dbReference>
<evidence type="ECO:0000256" key="1">
    <source>
        <dbReference type="SAM" id="SignalP"/>
    </source>
</evidence>
<dbReference type="Gene3D" id="3.30.530.20">
    <property type="match status" value="1"/>
</dbReference>
<name>A0A7W2TWI5_9GAMM</name>